<accession>A0A8U0IIH5</accession>
<dbReference type="PANTHER" id="PTHR11461:SF211">
    <property type="entry name" value="GH10112P-RELATED"/>
    <property type="match status" value="1"/>
</dbReference>
<dbReference type="Gene3D" id="3.30.497.10">
    <property type="entry name" value="Antithrombin, subunit I, domain 2"/>
    <property type="match status" value="1"/>
</dbReference>
<dbReference type="GeneID" id="72191898"/>
<dbReference type="GO" id="GO:0005615">
    <property type="term" value="C:extracellular space"/>
    <property type="evidence" value="ECO:0007669"/>
    <property type="project" value="InterPro"/>
</dbReference>
<dbReference type="EMBL" id="CP096658">
    <property type="protein sequence ID" value="UPW00486.1"/>
    <property type="molecule type" value="Genomic_DNA"/>
</dbReference>
<feature type="compositionally biased region" description="Acidic residues" evidence="2">
    <location>
        <begin position="104"/>
        <end position="113"/>
    </location>
</feature>
<feature type="compositionally biased region" description="Low complexity" evidence="2">
    <location>
        <begin position="91"/>
        <end position="103"/>
    </location>
</feature>
<organism evidence="4 5">
    <name type="scientific">Halorussus gelatinilyticus</name>
    <dbReference type="NCBI Taxonomy" id="2937524"/>
    <lineage>
        <taxon>Archaea</taxon>
        <taxon>Methanobacteriati</taxon>
        <taxon>Methanobacteriota</taxon>
        <taxon>Stenosarchaea group</taxon>
        <taxon>Halobacteria</taxon>
        <taxon>Halobacteriales</taxon>
        <taxon>Haladaptataceae</taxon>
        <taxon>Halorussus</taxon>
    </lineage>
</organism>
<dbReference type="InterPro" id="IPR000215">
    <property type="entry name" value="Serpin_fam"/>
</dbReference>
<dbReference type="InterPro" id="IPR036186">
    <property type="entry name" value="Serpin_sf"/>
</dbReference>
<dbReference type="CDD" id="cd19590">
    <property type="entry name" value="serpin_thermopin-like"/>
    <property type="match status" value="1"/>
</dbReference>
<dbReference type="SMART" id="SM00093">
    <property type="entry name" value="SERPIN"/>
    <property type="match status" value="1"/>
</dbReference>
<dbReference type="Gene3D" id="2.30.39.10">
    <property type="entry name" value="Alpha-1-antitrypsin, domain 1"/>
    <property type="match status" value="1"/>
</dbReference>
<dbReference type="PROSITE" id="PS00284">
    <property type="entry name" value="SERPIN"/>
    <property type="match status" value="1"/>
</dbReference>
<dbReference type="RefSeq" id="WP_248654897.1">
    <property type="nucleotide sequence ID" value="NZ_CP096658.1"/>
</dbReference>
<dbReference type="InterPro" id="IPR023796">
    <property type="entry name" value="Serpin_dom"/>
</dbReference>
<dbReference type="InterPro" id="IPR042185">
    <property type="entry name" value="Serpin_sf_2"/>
</dbReference>
<feature type="domain" description="Serpin" evidence="3">
    <location>
        <begin position="23"/>
        <end position="415"/>
    </location>
</feature>
<dbReference type="Proteomes" id="UP000830434">
    <property type="component" value="Chromosome"/>
</dbReference>
<dbReference type="Pfam" id="PF00079">
    <property type="entry name" value="Serpin"/>
    <property type="match status" value="1"/>
</dbReference>
<evidence type="ECO:0000256" key="2">
    <source>
        <dbReference type="SAM" id="MobiDB-lite"/>
    </source>
</evidence>
<proteinExistence type="inferred from homology"/>
<comment type="similarity">
    <text evidence="1">Belongs to the serpin family.</text>
</comment>
<keyword evidence="5" id="KW-1185">Reference proteome</keyword>
<evidence type="ECO:0000313" key="4">
    <source>
        <dbReference type="EMBL" id="UPW00486.1"/>
    </source>
</evidence>
<evidence type="ECO:0000259" key="3">
    <source>
        <dbReference type="SMART" id="SM00093"/>
    </source>
</evidence>
<reference evidence="4" key="1">
    <citation type="submission" date="2022-04" db="EMBL/GenBank/DDBJ databases">
        <title>Diverse halophilic archaea isolated from saline environments.</title>
        <authorList>
            <person name="Cui H.-L."/>
        </authorList>
    </citation>
    <scope>NUCLEOTIDE SEQUENCE</scope>
    <source>
        <strain evidence="4">XZYJT40</strain>
    </source>
</reference>
<evidence type="ECO:0000256" key="1">
    <source>
        <dbReference type="RuleBase" id="RU000411"/>
    </source>
</evidence>
<dbReference type="InterPro" id="IPR042178">
    <property type="entry name" value="Serpin_sf_1"/>
</dbReference>
<name>A0A8U0IIH5_9EURY</name>
<protein>
    <submittedName>
        <fullName evidence="4">Serpin family protein</fullName>
    </submittedName>
</protein>
<dbReference type="SUPFAM" id="SSF56574">
    <property type="entry name" value="Serpins"/>
    <property type="match status" value="1"/>
</dbReference>
<dbReference type="GO" id="GO:0004867">
    <property type="term" value="F:serine-type endopeptidase inhibitor activity"/>
    <property type="evidence" value="ECO:0007669"/>
    <property type="project" value="InterPro"/>
</dbReference>
<feature type="region of interest" description="Disordered" evidence="2">
    <location>
        <begin position="90"/>
        <end position="120"/>
    </location>
</feature>
<gene>
    <name evidence="4" type="ORF">M0R88_18545</name>
</gene>
<evidence type="ECO:0000313" key="5">
    <source>
        <dbReference type="Proteomes" id="UP000830434"/>
    </source>
</evidence>
<dbReference type="PANTHER" id="PTHR11461">
    <property type="entry name" value="SERINE PROTEASE INHIBITOR, SERPIN"/>
    <property type="match status" value="1"/>
</dbReference>
<dbReference type="InterPro" id="IPR023795">
    <property type="entry name" value="Serpin_CS"/>
</dbReference>
<dbReference type="AlphaFoldDB" id="A0A8U0IIH5"/>
<sequence>MNVPEDVNAPADSYVAGNADFGLALLDRLADESPDRNRFVSPYSVGVALAMTYAGARGETRTEMAETMRFHPTGDELHPTVAALRSALPLADSDSSESATTAGDSDESDGDDGAEQRGDGVPLRLVGANALWGQEGYPFREEFLRRLEQHYGAGLGRVDFAGNPDEARRAINEWIADRTREKVPELFPEGVIDQQTRLVLANAVSFRANWADTFDEETTGPKPFTALDGTTDEVPTMYQQERFPFTEVDGVKVLELPYAGGNTDMALFMPPRGREQFREFERHLDADRLTELLDATEAREVEVRLPRFEFRSDLDLAERLATMGMPTAFTREANFDGMADDDDASESPKLRSVMHEAYVRVDERGTEAAAATGVEAEALGAPRNPATFVADRPFLFVIRHRPTGTVLFLGRVADAAAAN</sequence>
<dbReference type="KEGG" id="haxz:M0R88_18545"/>